<evidence type="ECO:0000313" key="2">
    <source>
        <dbReference type="EMBL" id="MFD0850616.1"/>
    </source>
</evidence>
<dbReference type="RefSeq" id="WP_381495327.1">
    <property type="nucleotide sequence ID" value="NZ_JBHTIK010000016.1"/>
</dbReference>
<name>A0ABW3C7X9_SPHXN</name>
<reference evidence="3" key="1">
    <citation type="journal article" date="2019" name="Int. J. Syst. Evol. Microbiol.">
        <title>The Global Catalogue of Microorganisms (GCM) 10K type strain sequencing project: providing services to taxonomists for standard genome sequencing and annotation.</title>
        <authorList>
            <consortium name="The Broad Institute Genomics Platform"/>
            <consortium name="The Broad Institute Genome Sequencing Center for Infectious Disease"/>
            <person name="Wu L."/>
            <person name="Ma J."/>
        </authorList>
    </citation>
    <scope>NUCLEOTIDE SEQUENCE [LARGE SCALE GENOMIC DNA]</scope>
    <source>
        <strain evidence="3">CCUG 52537</strain>
    </source>
</reference>
<evidence type="ECO:0000313" key="3">
    <source>
        <dbReference type="Proteomes" id="UP001597124"/>
    </source>
</evidence>
<accession>A0ABW3C7X9</accession>
<comment type="caution">
    <text evidence="2">The sequence shown here is derived from an EMBL/GenBank/DDBJ whole genome shotgun (WGS) entry which is preliminary data.</text>
</comment>
<dbReference type="Proteomes" id="UP001597124">
    <property type="component" value="Unassembled WGS sequence"/>
</dbReference>
<sequence>MNSLSFGIVVGSIVTAFSFVPRAFPTNVRGLGWTIVIGGFVVASLVGSLKIPDGMGFFSFFLGIVIATIPFWLFGKKRLAAAKTAAEEERRQKDESLRLKKEAEEAKKAEVQRLKQSFLEGMAGWDFKSEGRMMNVSGQPNCFFASGAEGRLLRIVQFIENDEDFQILNDQTIAVNQIMSMNIASPKYQSTEYYKQAIPIVSSEPKKSVVGRSVVGGALFGPAGAIVGGMTGLNNAISTKVEEREFSRFRGQRVSIA</sequence>
<evidence type="ECO:0000256" key="1">
    <source>
        <dbReference type="SAM" id="Phobius"/>
    </source>
</evidence>
<feature type="transmembrane region" description="Helical" evidence="1">
    <location>
        <begin position="6"/>
        <end position="24"/>
    </location>
</feature>
<feature type="transmembrane region" description="Helical" evidence="1">
    <location>
        <begin position="55"/>
        <end position="74"/>
    </location>
</feature>
<keyword evidence="3" id="KW-1185">Reference proteome</keyword>
<protein>
    <submittedName>
        <fullName evidence="2">Uncharacterized protein</fullName>
    </submittedName>
</protein>
<proteinExistence type="predicted"/>
<keyword evidence="1" id="KW-0472">Membrane</keyword>
<gene>
    <name evidence="2" type="ORF">ACFQ00_19995</name>
</gene>
<dbReference type="EMBL" id="JBHTIK010000016">
    <property type="protein sequence ID" value="MFD0850616.1"/>
    <property type="molecule type" value="Genomic_DNA"/>
</dbReference>
<organism evidence="2 3">
    <name type="scientific">Sphingosinicella xenopeptidilytica</name>
    <dbReference type="NCBI Taxonomy" id="364098"/>
    <lineage>
        <taxon>Bacteria</taxon>
        <taxon>Pseudomonadati</taxon>
        <taxon>Pseudomonadota</taxon>
        <taxon>Alphaproteobacteria</taxon>
        <taxon>Sphingomonadales</taxon>
        <taxon>Sphingosinicellaceae</taxon>
        <taxon>Sphingosinicella</taxon>
    </lineage>
</organism>
<keyword evidence="1" id="KW-1133">Transmembrane helix</keyword>
<keyword evidence="1" id="KW-0812">Transmembrane</keyword>
<feature type="transmembrane region" description="Helical" evidence="1">
    <location>
        <begin position="31"/>
        <end position="49"/>
    </location>
</feature>